<reference evidence="3 4" key="1">
    <citation type="submission" date="2012-12" db="EMBL/GenBank/DDBJ databases">
        <title>Whole genome shotgun sequence of Gordonia hirsuta NBRC 16056.</title>
        <authorList>
            <person name="Isaki-Nakamura S."/>
            <person name="Hosoyama A."/>
            <person name="Tsuchikane K."/>
            <person name="Katsumata H."/>
            <person name="Baba S."/>
            <person name="Yamazaki S."/>
            <person name="Fujita N."/>
        </authorList>
    </citation>
    <scope>NUCLEOTIDE SEQUENCE [LARGE SCALE GENOMIC DNA]</scope>
    <source>
        <strain evidence="3 4">NBRC 16056</strain>
    </source>
</reference>
<feature type="domain" description="ATP-grasp" evidence="2">
    <location>
        <begin position="133"/>
        <end position="311"/>
    </location>
</feature>
<proteinExistence type="predicted"/>
<sequence length="398" mass="44198">MTTATGYAEGVEEGKRKHILITFGRSFLTLNLARLLAAAGHRISVADSAPIAVSRFSKAVSAFHRVSPPKYRPQEYCREIAAIVEENDVDMVIPIHEETDILAMMAGLFPPSCDLFLSDFALEDTLHNKLRYQELLVELGIPALKFRAITGPEDIAALDFDTPFAVKQAYSRGSQHVYKAYPGDTLEQLTFDPTNPWIAQEWLDGDRYCTYSVCQDGVVYAHATYPVSYAIGGSSCLTFEQVDHPGVEAWVADLVARTGFTGHIGLDFIEHPERGLVTIEANPRATSGIMMFSAADRVDRAFFGENDGVIKPQPGRVRMIGIGMALYGWRKDSLPGNNFRRFFRDFRAADDVIAEKGDLGPAVMLIPAYTNILVHSMRYRVGLAGGFMHDHEWDGRQI</sequence>
<dbReference type="PROSITE" id="PS50975">
    <property type="entry name" value="ATP_GRASP"/>
    <property type="match status" value="1"/>
</dbReference>
<dbReference type="Gene3D" id="3.40.50.20">
    <property type="match status" value="1"/>
</dbReference>
<evidence type="ECO:0000259" key="2">
    <source>
        <dbReference type="PROSITE" id="PS50975"/>
    </source>
</evidence>
<dbReference type="InterPro" id="IPR011761">
    <property type="entry name" value="ATP-grasp"/>
</dbReference>
<protein>
    <recommendedName>
        <fullName evidence="2">ATP-grasp domain-containing protein</fullName>
    </recommendedName>
</protein>
<accession>L7LFU6</accession>
<name>L7LFU6_9ACTN</name>
<gene>
    <name evidence="3" type="ORF">GOHSU_62_00050</name>
</gene>
<evidence type="ECO:0000256" key="1">
    <source>
        <dbReference type="PROSITE-ProRule" id="PRU00409"/>
    </source>
</evidence>
<evidence type="ECO:0000313" key="3">
    <source>
        <dbReference type="EMBL" id="GAC58952.1"/>
    </source>
</evidence>
<dbReference type="SUPFAM" id="SSF56059">
    <property type="entry name" value="Glutathione synthetase ATP-binding domain-like"/>
    <property type="match status" value="1"/>
</dbReference>
<evidence type="ECO:0000313" key="4">
    <source>
        <dbReference type="Proteomes" id="UP000053405"/>
    </source>
</evidence>
<dbReference type="STRING" id="1121927.GOHSU_62_00050"/>
<comment type="caution">
    <text evidence="3">The sequence shown here is derived from an EMBL/GenBank/DDBJ whole genome shotgun (WGS) entry which is preliminary data.</text>
</comment>
<keyword evidence="4" id="KW-1185">Reference proteome</keyword>
<dbReference type="GO" id="GO:0005524">
    <property type="term" value="F:ATP binding"/>
    <property type="evidence" value="ECO:0007669"/>
    <property type="project" value="UniProtKB-UniRule"/>
</dbReference>
<dbReference type="Proteomes" id="UP000053405">
    <property type="component" value="Unassembled WGS sequence"/>
</dbReference>
<dbReference type="eggNOG" id="COG0189">
    <property type="taxonomic scope" value="Bacteria"/>
</dbReference>
<dbReference type="RefSeq" id="WP_005944097.1">
    <property type="nucleotide sequence ID" value="NZ_ATVK01000070.1"/>
</dbReference>
<keyword evidence="1" id="KW-0547">Nucleotide-binding</keyword>
<dbReference type="EMBL" id="BANT01000062">
    <property type="protein sequence ID" value="GAC58952.1"/>
    <property type="molecule type" value="Genomic_DNA"/>
</dbReference>
<dbReference type="GO" id="GO:0046872">
    <property type="term" value="F:metal ion binding"/>
    <property type="evidence" value="ECO:0007669"/>
    <property type="project" value="InterPro"/>
</dbReference>
<keyword evidence="1" id="KW-0067">ATP-binding</keyword>
<dbReference type="AlphaFoldDB" id="L7LFU6"/>
<organism evidence="3 4">
    <name type="scientific">Gordonia hirsuta DSM 44140 = NBRC 16056</name>
    <dbReference type="NCBI Taxonomy" id="1121927"/>
    <lineage>
        <taxon>Bacteria</taxon>
        <taxon>Bacillati</taxon>
        <taxon>Actinomycetota</taxon>
        <taxon>Actinomycetes</taxon>
        <taxon>Mycobacteriales</taxon>
        <taxon>Gordoniaceae</taxon>
        <taxon>Gordonia</taxon>
    </lineage>
</organism>
<dbReference type="Gene3D" id="3.30.470.20">
    <property type="entry name" value="ATP-grasp fold, B domain"/>
    <property type="match status" value="1"/>
</dbReference>